<gene>
    <name evidence="2" type="ORF">sL5_00450</name>
</gene>
<feature type="transmembrane region" description="Helical" evidence="1">
    <location>
        <begin position="102"/>
        <end position="124"/>
    </location>
</feature>
<proteinExistence type="predicted"/>
<feature type="transmembrane region" description="Helical" evidence="1">
    <location>
        <begin position="144"/>
        <end position="169"/>
    </location>
</feature>
<comment type="caution">
    <text evidence="2">The sequence shown here is derived from an EMBL/GenBank/DDBJ whole genome shotgun (WGS) entry which is preliminary data.</text>
</comment>
<accession>A0A8J3MQ09</accession>
<evidence type="ECO:0000256" key="1">
    <source>
        <dbReference type="SAM" id="Phobius"/>
    </source>
</evidence>
<dbReference type="AlphaFoldDB" id="A0A8J3MQ09"/>
<keyword evidence="1" id="KW-0812">Transmembrane</keyword>
<organism evidence="2 3">
    <name type="scientific">Candidatus Mesenet longicola</name>
    <dbReference type="NCBI Taxonomy" id="1892558"/>
    <lineage>
        <taxon>Bacteria</taxon>
        <taxon>Pseudomonadati</taxon>
        <taxon>Pseudomonadota</taxon>
        <taxon>Alphaproteobacteria</taxon>
        <taxon>Rickettsiales</taxon>
        <taxon>Anaplasmataceae</taxon>
        <taxon>Candidatus Mesenet</taxon>
    </lineage>
</organism>
<protein>
    <submittedName>
        <fullName evidence="2">Uncharacterized protein</fullName>
    </submittedName>
</protein>
<sequence>MKKSKFYKAVILSVTITSYFPIAYLILRQIHNHNFLIENACVIFILSFINLLNILIYFNTKYYITKDFFFKTKYKHKEDVILERCKRIFTKKEKLADKRIRYSFTLLHICLLTVGFWALAQYHFNIHGDISSYYYEKQLELNYMFLILAMLLTIITFLLFSLHTTIVMLKKNKYFKSHERCLSNVYTLSPPLISTDDTTLKLLSTPRSSLSSCDTPQLISLLPSPTPSSGVFSFPSISPSPTLKVEVHSVSFLVEDIMPKLLDAPKPSSSGIGTSIKSSQISKSKVSLSSGNVSIISESSLLFSLRKAKSWPHLYKEELSESIFPASADDIMQQTPSTPREWTLPSSPSTFSSSSTFTPYLTSSSDSNNLRFLGLSPSLSPGSCMYSIGKF</sequence>
<evidence type="ECO:0000313" key="3">
    <source>
        <dbReference type="Proteomes" id="UP000637906"/>
    </source>
</evidence>
<name>A0A8J3MQ09_9RICK</name>
<feature type="transmembrane region" description="Helical" evidence="1">
    <location>
        <begin position="9"/>
        <end position="30"/>
    </location>
</feature>
<keyword evidence="1" id="KW-0472">Membrane</keyword>
<dbReference type="EMBL" id="BNGU01000002">
    <property type="protein sequence ID" value="GHM59052.1"/>
    <property type="molecule type" value="Genomic_DNA"/>
</dbReference>
<evidence type="ECO:0000313" key="2">
    <source>
        <dbReference type="EMBL" id="GHM59052.1"/>
    </source>
</evidence>
<reference evidence="2 3" key="1">
    <citation type="journal article" date="2021" name="Microb. Ecol.">
        <title>Candidatus Mesenet longicola: Novel Endosymbionts of Brontispa longissima that Induce Cytoplasmic Incompatibility.</title>
        <authorList>
            <person name="Takano S."/>
            <person name="Gotoh Y."/>
            <person name="Hayashi T."/>
        </authorList>
    </citation>
    <scope>NUCLEOTIDE SEQUENCE [LARGE SCALE GENOMIC DNA]</scope>
    <source>
        <strain evidence="2">L5</strain>
    </source>
</reference>
<feature type="transmembrane region" description="Helical" evidence="1">
    <location>
        <begin position="36"/>
        <end position="58"/>
    </location>
</feature>
<dbReference type="Proteomes" id="UP000637906">
    <property type="component" value="Unassembled WGS sequence"/>
</dbReference>
<keyword evidence="3" id="KW-1185">Reference proteome</keyword>
<keyword evidence="1" id="KW-1133">Transmembrane helix</keyword>